<evidence type="ECO:0000313" key="1">
    <source>
        <dbReference type="EMBL" id="SER49932.1"/>
    </source>
</evidence>
<gene>
    <name evidence="1" type="ORF">SAMN05216409_1303</name>
    <name evidence="2" type="ORF">SAMN05216409_1313</name>
</gene>
<proteinExistence type="predicted"/>
<evidence type="ECO:0000313" key="3">
    <source>
        <dbReference type="Proteomes" id="UP000183210"/>
    </source>
</evidence>
<reference evidence="1 3" key="1">
    <citation type="submission" date="2016-10" db="EMBL/GenBank/DDBJ databases">
        <authorList>
            <person name="Varghese N."/>
            <person name="Submissions S."/>
        </authorList>
    </citation>
    <scope>NUCLEOTIDE SEQUENCE [LARGE SCALE GENOMIC DNA]</scope>
    <source>
        <strain evidence="1 3">LMG 21974</strain>
    </source>
</reference>
<sequence length="63" mass="6961">MLPPALLMQQPRELQPLPAGPKVKLSTIATTVTQNYATCRANAEQLSSLQEWINEQNTIINGQ</sequence>
<dbReference type="EMBL" id="FOEV01000030">
    <property type="protein sequence ID" value="SER49932.1"/>
    <property type="molecule type" value="Genomic_DNA"/>
</dbReference>
<comment type="caution">
    <text evidence="1">The sequence shown here is derived from an EMBL/GenBank/DDBJ whole genome shotgun (WGS) entry which is preliminary data.</text>
</comment>
<protein>
    <submittedName>
        <fullName evidence="1">Uncharacterized protein</fullName>
    </submittedName>
</protein>
<dbReference type="Proteomes" id="UP000183210">
    <property type="component" value="Unassembled WGS sequence"/>
</dbReference>
<accession>A0A9X8MHR9</accession>
<dbReference type="AlphaFoldDB" id="A0A9X8MHR9"/>
<name>A0A9X8MHR9_9PSED</name>
<organism evidence="1 3">
    <name type="scientific">Pseudomonas lutea</name>
    <dbReference type="NCBI Taxonomy" id="243924"/>
    <lineage>
        <taxon>Bacteria</taxon>
        <taxon>Pseudomonadati</taxon>
        <taxon>Pseudomonadota</taxon>
        <taxon>Gammaproteobacteria</taxon>
        <taxon>Pseudomonadales</taxon>
        <taxon>Pseudomonadaceae</taxon>
        <taxon>Pseudomonas</taxon>
    </lineage>
</organism>
<dbReference type="EMBL" id="FOEV01000031">
    <property type="protein sequence ID" value="SER50575.1"/>
    <property type="molecule type" value="Genomic_DNA"/>
</dbReference>
<evidence type="ECO:0000313" key="2">
    <source>
        <dbReference type="EMBL" id="SER50575.1"/>
    </source>
</evidence>